<dbReference type="RefSeq" id="WP_072833904.1">
    <property type="nucleotide sequence ID" value="NZ_FQUU01000002.1"/>
</dbReference>
<evidence type="ECO:0000259" key="3">
    <source>
        <dbReference type="PROSITE" id="PS01031"/>
    </source>
</evidence>
<organism evidence="4 5">
    <name type="scientific">Flavisolibacter ginsengisoli DSM 18119</name>
    <dbReference type="NCBI Taxonomy" id="1121884"/>
    <lineage>
        <taxon>Bacteria</taxon>
        <taxon>Pseudomonadati</taxon>
        <taxon>Bacteroidota</taxon>
        <taxon>Chitinophagia</taxon>
        <taxon>Chitinophagales</taxon>
        <taxon>Chitinophagaceae</taxon>
        <taxon>Flavisolibacter</taxon>
    </lineage>
</organism>
<evidence type="ECO:0000313" key="4">
    <source>
        <dbReference type="EMBL" id="SHE60160.1"/>
    </source>
</evidence>
<dbReference type="STRING" id="1121884.SAMN02745131_00773"/>
<reference evidence="4 5" key="1">
    <citation type="submission" date="2016-11" db="EMBL/GenBank/DDBJ databases">
        <authorList>
            <person name="Jaros S."/>
            <person name="Januszkiewicz K."/>
            <person name="Wedrychowicz H."/>
        </authorList>
    </citation>
    <scope>NUCLEOTIDE SEQUENCE [LARGE SCALE GENOMIC DNA]</scope>
    <source>
        <strain evidence="4 5">DSM 18119</strain>
    </source>
</reference>
<dbReference type="AlphaFoldDB" id="A0A1M4UU89"/>
<name>A0A1M4UU89_9BACT</name>
<dbReference type="EMBL" id="FQUU01000002">
    <property type="protein sequence ID" value="SHE60160.1"/>
    <property type="molecule type" value="Genomic_DNA"/>
</dbReference>
<dbReference type="Gene3D" id="2.60.40.790">
    <property type="match status" value="1"/>
</dbReference>
<dbReference type="Pfam" id="PF00011">
    <property type="entry name" value="HSP20"/>
    <property type="match status" value="1"/>
</dbReference>
<dbReference type="PROSITE" id="PS01031">
    <property type="entry name" value="SHSP"/>
    <property type="match status" value="1"/>
</dbReference>
<comment type="similarity">
    <text evidence="1 2">Belongs to the small heat shock protein (HSP20) family.</text>
</comment>
<gene>
    <name evidence="4" type="ORF">SAMN02745131_00773</name>
</gene>
<dbReference type="InterPro" id="IPR008978">
    <property type="entry name" value="HSP20-like_chaperone"/>
</dbReference>
<accession>A0A1M4UU89</accession>
<dbReference type="PANTHER" id="PTHR11527">
    <property type="entry name" value="HEAT-SHOCK PROTEIN 20 FAMILY MEMBER"/>
    <property type="match status" value="1"/>
</dbReference>
<feature type="domain" description="SHSP" evidence="3">
    <location>
        <begin position="33"/>
        <end position="147"/>
    </location>
</feature>
<evidence type="ECO:0000313" key="5">
    <source>
        <dbReference type="Proteomes" id="UP000184048"/>
    </source>
</evidence>
<sequence>MSSRALTRLSMTPSIFDDFFRPWNEWFDNNEFANKMMTLPAVNITEKKDHYEMSLAAPGLKKEDFKINVEGNMLTISSEKEEKKEEKDEMVTRKEYNYTSFSRSFTLPEDVKQEAIDAKYENGVLILALPRKENSKKLTATKQIAVH</sequence>
<keyword evidence="5" id="KW-1185">Reference proteome</keyword>
<dbReference type="OrthoDB" id="9814487at2"/>
<evidence type="ECO:0000256" key="1">
    <source>
        <dbReference type="PROSITE-ProRule" id="PRU00285"/>
    </source>
</evidence>
<protein>
    <submittedName>
        <fullName evidence="4">HSP20 family protein</fullName>
    </submittedName>
</protein>
<dbReference type="InterPro" id="IPR002068">
    <property type="entry name" value="A-crystallin/Hsp20_dom"/>
</dbReference>
<proteinExistence type="inferred from homology"/>
<dbReference type="InterPro" id="IPR031107">
    <property type="entry name" value="Small_HSP"/>
</dbReference>
<dbReference type="SUPFAM" id="SSF49764">
    <property type="entry name" value="HSP20-like chaperones"/>
    <property type="match status" value="1"/>
</dbReference>
<evidence type="ECO:0000256" key="2">
    <source>
        <dbReference type="RuleBase" id="RU003616"/>
    </source>
</evidence>
<dbReference type="Proteomes" id="UP000184048">
    <property type="component" value="Unassembled WGS sequence"/>
</dbReference>
<dbReference type="CDD" id="cd06464">
    <property type="entry name" value="ACD_sHsps-like"/>
    <property type="match status" value="1"/>
</dbReference>